<dbReference type="InParanoid" id="F6T6W5"/>
<dbReference type="GO" id="GO:0051693">
    <property type="term" value="P:actin filament capping"/>
    <property type="evidence" value="ECO:0007669"/>
    <property type="project" value="UniProtKB-KW"/>
</dbReference>
<dbReference type="InterPro" id="IPR003128">
    <property type="entry name" value="Villin_headpiece"/>
</dbReference>
<dbReference type="Proteomes" id="UP000008144">
    <property type="component" value="Chromosome 9"/>
</dbReference>
<proteinExistence type="inferred from homology"/>
<dbReference type="HOGENOM" id="CLU_097318_0_0_1"/>
<dbReference type="Gene3D" id="3.40.20.10">
    <property type="entry name" value="Severin"/>
    <property type="match status" value="1"/>
</dbReference>
<comment type="similarity">
    <text evidence="1">Belongs to the villin/gelsolin family.</text>
</comment>
<dbReference type="InterPro" id="IPR029006">
    <property type="entry name" value="ADF-H/Gelsolin-like_dom_sf"/>
</dbReference>
<keyword evidence="6" id="KW-1185">Reference proteome</keyword>
<dbReference type="Ensembl" id="ENSCINT00000003759.3">
    <property type="protein sequence ID" value="ENSCINP00000003759.3"/>
    <property type="gene ID" value="ENSCING00000014182.2"/>
</dbReference>
<dbReference type="PROSITE" id="PS51089">
    <property type="entry name" value="HP"/>
    <property type="match status" value="1"/>
</dbReference>
<dbReference type="OMA" id="DCAREYL"/>
<dbReference type="GeneTree" id="ENSGT00910000146374"/>
<dbReference type="PANTHER" id="PTHR11977">
    <property type="entry name" value="VILLIN"/>
    <property type="match status" value="1"/>
</dbReference>
<dbReference type="EMBL" id="EAAA01002874">
    <property type="status" value="NOT_ANNOTATED_CDS"/>
    <property type="molecule type" value="Genomic_DNA"/>
</dbReference>
<dbReference type="InterPro" id="IPR036180">
    <property type="entry name" value="Gelsolin-like_dom_sf"/>
</dbReference>
<reference evidence="6" key="1">
    <citation type="journal article" date="2002" name="Science">
        <title>The draft genome of Ciona intestinalis: insights into chordate and vertebrate origins.</title>
        <authorList>
            <person name="Dehal P."/>
            <person name="Satou Y."/>
            <person name="Campbell R.K."/>
            <person name="Chapman J."/>
            <person name="Degnan B."/>
            <person name="De Tomaso A."/>
            <person name="Davidson B."/>
            <person name="Di Gregorio A."/>
            <person name="Gelpke M."/>
            <person name="Goodstein D.M."/>
            <person name="Harafuji N."/>
            <person name="Hastings K.E."/>
            <person name="Ho I."/>
            <person name="Hotta K."/>
            <person name="Huang W."/>
            <person name="Kawashima T."/>
            <person name="Lemaire P."/>
            <person name="Martinez D."/>
            <person name="Meinertzhagen I.A."/>
            <person name="Necula S."/>
            <person name="Nonaka M."/>
            <person name="Putnam N."/>
            <person name="Rash S."/>
            <person name="Saiga H."/>
            <person name="Satake M."/>
            <person name="Terry A."/>
            <person name="Yamada L."/>
            <person name="Wang H.G."/>
            <person name="Awazu S."/>
            <person name="Azumi K."/>
            <person name="Boore J."/>
            <person name="Branno M."/>
            <person name="Chin-Bow S."/>
            <person name="DeSantis R."/>
            <person name="Doyle S."/>
            <person name="Francino P."/>
            <person name="Keys D.N."/>
            <person name="Haga S."/>
            <person name="Hayashi H."/>
            <person name="Hino K."/>
            <person name="Imai K.S."/>
            <person name="Inaba K."/>
            <person name="Kano S."/>
            <person name="Kobayashi K."/>
            <person name="Kobayashi M."/>
            <person name="Lee B.I."/>
            <person name="Makabe K.W."/>
            <person name="Manohar C."/>
            <person name="Matassi G."/>
            <person name="Medina M."/>
            <person name="Mochizuki Y."/>
            <person name="Mount S."/>
            <person name="Morishita T."/>
            <person name="Miura S."/>
            <person name="Nakayama A."/>
            <person name="Nishizaka S."/>
            <person name="Nomoto H."/>
            <person name="Ohta F."/>
            <person name="Oishi K."/>
            <person name="Rigoutsos I."/>
            <person name="Sano M."/>
            <person name="Sasaki A."/>
            <person name="Sasakura Y."/>
            <person name="Shoguchi E."/>
            <person name="Shin-i T."/>
            <person name="Spagnuolo A."/>
            <person name="Stainier D."/>
            <person name="Suzuki M.M."/>
            <person name="Tassy O."/>
            <person name="Takatori N."/>
            <person name="Tokuoka M."/>
            <person name="Yagi K."/>
            <person name="Yoshizaki F."/>
            <person name="Wada S."/>
            <person name="Zhang C."/>
            <person name="Hyatt P.D."/>
            <person name="Larimer F."/>
            <person name="Detter C."/>
            <person name="Doggett N."/>
            <person name="Glavina T."/>
            <person name="Hawkins T."/>
            <person name="Richardson P."/>
            <person name="Lucas S."/>
            <person name="Kohara Y."/>
            <person name="Levine M."/>
            <person name="Satoh N."/>
            <person name="Rokhsar D.S."/>
        </authorList>
    </citation>
    <scope>NUCLEOTIDE SEQUENCE [LARGE SCALE GENOMIC DNA]</scope>
</reference>
<dbReference type="InterPro" id="IPR007122">
    <property type="entry name" value="Villin/Gelsolin"/>
</dbReference>
<reference evidence="5" key="2">
    <citation type="journal article" date="2008" name="Genome Biol.">
        <title>Improved genome assembly and evidence-based global gene model set for the chordate Ciona intestinalis: new insight into intron and operon populations.</title>
        <authorList>
            <person name="Satou Y."/>
            <person name="Mineta K."/>
            <person name="Ogasawara M."/>
            <person name="Sasakura Y."/>
            <person name="Shoguchi E."/>
            <person name="Ueno K."/>
            <person name="Yamada L."/>
            <person name="Matsumoto J."/>
            <person name="Wasserscheid J."/>
            <person name="Dewar K."/>
            <person name="Wiley G.B."/>
            <person name="Macmil S.L."/>
            <person name="Roe B.A."/>
            <person name="Zeller R.W."/>
            <person name="Hastings K.E."/>
            <person name="Lemaire P."/>
            <person name="Lindquist E."/>
            <person name="Endo T."/>
            <person name="Hotta K."/>
            <person name="Inaba K."/>
        </authorList>
    </citation>
    <scope>NUCLEOTIDE SEQUENCE [LARGE SCALE GENOMIC DNA]</scope>
    <source>
        <strain evidence="5">wild type</strain>
    </source>
</reference>
<evidence type="ECO:0000259" key="4">
    <source>
        <dbReference type="PROSITE" id="PS51089"/>
    </source>
</evidence>
<keyword evidence="2" id="KW-0117">Actin capping</keyword>
<dbReference type="AlphaFoldDB" id="F6T6W5"/>
<dbReference type="InterPro" id="IPR036886">
    <property type="entry name" value="Villin_headpiece_dom_sf"/>
</dbReference>
<dbReference type="SUPFAM" id="SSF82754">
    <property type="entry name" value="C-terminal, gelsolin-like domain of Sec23/24"/>
    <property type="match status" value="1"/>
</dbReference>
<evidence type="ECO:0000256" key="1">
    <source>
        <dbReference type="ARBA" id="ARBA00008418"/>
    </source>
</evidence>
<dbReference type="GO" id="GO:0051015">
    <property type="term" value="F:actin filament binding"/>
    <property type="evidence" value="ECO:0007669"/>
    <property type="project" value="InterPro"/>
</dbReference>
<evidence type="ECO:0000313" key="5">
    <source>
        <dbReference type="Ensembl" id="ENSCINP00000003759.3"/>
    </source>
</evidence>
<dbReference type="GO" id="GO:0007010">
    <property type="term" value="P:cytoskeleton organization"/>
    <property type="evidence" value="ECO:0007669"/>
    <property type="project" value="InterPro"/>
</dbReference>
<evidence type="ECO:0000256" key="3">
    <source>
        <dbReference type="ARBA" id="ARBA00023203"/>
    </source>
</evidence>
<accession>F6T6W5</accession>
<protein>
    <recommendedName>
        <fullName evidence="4">HP domain-containing protein</fullName>
    </recommendedName>
</protein>
<dbReference type="Pfam" id="PF02209">
    <property type="entry name" value="VHP"/>
    <property type="match status" value="1"/>
</dbReference>
<dbReference type="STRING" id="7719.ENSCINP00000003759"/>
<dbReference type="PANTHER" id="PTHR11977:SF130">
    <property type="entry name" value="SEVERIN"/>
    <property type="match status" value="1"/>
</dbReference>
<organism evidence="5 6">
    <name type="scientific">Ciona intestinalis</name>
    <name type="common">Transparent sea squirt</name>
    <name type="synonym">Ascidia intestinalis</name>
    <dbReference type="NCBI Taxonomy" id="7719"/>
    <lineage>
        <taxon>Eukaryota</taxon>
        <taxon>Metazoa</taxon>
        <taxon>Chordata</taxon>
        <taxon>Tunicata</taxon>
        <taxon>Ascidiacea</taxon>
        <taxon>Phlebobranchia</taxon>
        <taxon>Cionidae</taxon>
        <taxon>Ciona</taxon>
    </lineage>
</organism>
<dbReference type="Gene3D" id="1.10.950.10">
    <property type="entry name" value="Villin headpiece domain"/>
    <property type="match status" value="1"/>
</dbReference>
<evidence type="ECO:0000256" key="2">
    <source>
        <dbReference type="ARBA" id="ARBA00022467"/>
    </source>
</evidence>
<keyword evidence="3" id="KW-0009">Actin-binding</keyword>
<reference evidence="5" key="4">
    <citation type="submission" date="2025-09" db="UniProtKB">
        <authorList>
            <consortium name="Ensembl"/>
        </authorList>
    </citation>
    <scope>IDENTIFICATION</scope>
</reference>
<sequence>MYNISRHDLHSEDIVLIDIYDEVYIWLGSKVDSELAQRSFPIAFRYLQRSYNRGDMKTAVLLVKEGSEPNIFTRFIPNWEDEQPKNNVEERLTPAHVKRLLDNEYGLPVYSIQQLSTSCPQGVDPTKKERYLSERDFAQTFRMTREEFSKLSEWYRNDLKKKFNLF</sequence>
<evidence type="ECO:0000313" key="6">
    <source>
        <dbReference type="Proteomes" id="UP000008144"/>
    </source>
</evidence>
<feature type="domain" description="HP" evidence="4">
    <location>
        <begin position="104"/>
        <end position="166"/>
    </location>
</feature>
<dbReference type="SMART" id="SM00153">
    <property type="entry name" value="VHP"/>
    <property type="match status" value="1"/>
</dbReference>
<dbReference type="SUPFAM" id="SSF47050">
    <property type="entry name" value="VHP, Villin headpiece domain"/>
    <property type="match status" value="1"/>
</dbReference>
<name>F6T6W5_CIOIN</name>
<reference evidence="5" key="3">
    <citation type="submission" date="2025-08" db="UniProtKB">
        <authorList>
            <consortium name="Ensembl"/>
        </authorList>
    </citation>
    <scope>IDENTIFICATION</scope>
</reference>